<dbReference type="NCBIfam" id="TIGR00377">
    <property type="entry name" value="ant_ant_sig"/>
    <property type="match status" value="1"/>
</dbReference>
<dbReference type="EMBL" id="HE964772">
    <property type="protein sequence ID" value="CCJ35205.1"/>
    <property type="molecule type" value="Genomic_DNA"/>
</dbReference>
<evidence type="ECO:0000313" key="3">
    <source>
        <dbReference type="EMBL" id="CCJ35205.1"/>
    </source>
</evidence>
<name>I7KXJ8_METBM</name>
<dbReference type="Proteomes" id="UP000009007">
    <property type="component" value="Chromosome I"/>
</dbReference>
<dbReference type="Gene3D" id="3.30.750.24">
    <property type="entry name" value="STAS domain"/>
    <property type="match status" value="1"/>
</dbReference>
<dbReference type="PATRIC" id="fig|1201294.9.peg.306"/>
<dbReference type="Pfam" id="PF01740">
    <property type="entry name" value="STAS"/>
    <property type="match status" value="1"/>
</dbReference>
<evidence type="ECO:0000313" key="4">
    <source>
        <dbReference type="Proteomes" id="UP000009007"/>
    </source>
</evidence>
<keyword evidence="4" id="KW-1185">Reference proteome</keyword>
<dbReference type="SUPFAM" id="SSF52091">
    <property type="entry name" value="SpoIIaa-like"/>
    <property type="match status" value="1"/>
</dbReference>
<accession>I7KXJ8</accession>
<dbReference type="STRING" id="1201294.BN140_0282"/>
<dbReference type="BioCyc" id="MBOU1201294:BN140_RS01410-MONOMER"/>
<reference evidence="4" key="1">
    <citation type="journal article" date="2012" name="J. Bacteriol.">
        <title>Complete genome sequence of the hydrogenotrophic, methanogenic archaeon Methanoculleus bourgensis strain MS2T, isolated from a sewage sludge digester.</title>
        <authorList>
            <person name="Maus I."/>
            <person name="Wibberg D."/>
            <person name="Stantscheff R."/>
            <person name="Eikmeyer F.G."/>
            <person name="Seffner A."/>
            <person name="Boelter J."/>
            <person name="Szczepanowski R."/>
            <person name="Blom J."/>
            <person name="Jaenicke S."/>
            <person name="Konig H."/>
            <person name="Puhler A."/>
            <person name="Schluter A."/>
        </authorList>
    </citation>
    <scope>NUCLEOTIDE SEQUENCE [LARGE SCALE GENOMIC DNA]</scope>
    <source>
        <strain evidence="4">ATCC 43281 / DSM 3045 / OCM 15 / MS2</strain>
    </source>
</reference>
<dbReference type="AlphaFoldDB" id="I7KXJ8"/>
<dbReference type="CDD" id="cd07043">
    <property type="entry name" value="STAS_anti-anti-sigma_factors"/>
    <property type="match status" value="1"/>
</dbReference>
<dbReference type="PANTHER" id="PTHR33495:SF2">
    <property type="entry name" value="ANTI-SIGMA FACTOR ANTAGONIST TM_1081-RELATED"/>
    <property type="match status" value="1"/>
</dbReference>
<feature type="domain" description="STAS" evidence="2">
    <location>
        <begin position="21"/>
        <end position="118"/>
    </location>
</feature>
<organism evidence="3 4">
    <name type="scientific">Methanoculleus bourgensis (strain ATCC 43281 / DSM 3045 / OCM 15 / MS2)</name>
    <name type="common">Methanogenium bourgense</name>
    <dbReference type="NCBI Taxonomy" id="1201294"/>
    <lineage>
        <taxon>Archaea</taxon>
        <taxon>Methanobacteriati</taxon>
        <taxon>Methanobacteriota</taxon>
        <taxon>Stenosarchaea group</taxon>
        <taxon>Methanomicrobia</taxon>
        <taxon>Methanomicrobiales</taxon>
        <taxon>Methanomicrobiaceae</taxon>
        <taxon>Methanoculleus</taxon>
    </lineage>
</organism>
<sequence>MQILMANACGISAHTGESGAVISVTGRIDASSAGLLDTELSRLIDGGERAIIVEMGGLEYISSSGLRVLLAAKKNLKRSGGDLSIAALTPFVREVFEISGFLRIFSVYESVEEATERKRLTG</sequence>
<proteinExistence type="inferred from homology"/>
<evidence type="ECO:0000256" key="1">
    <source>
        <dbReference type="ARBA" id="ARBA00009013"/>
    </source>
</evidence>
<evidence type="ECO:0000259" key="2">
    <source>
        <dbReference type="PROSITE" id="PS50801"/>
    </source>
</evidence>
<dbReference type="PANTHER" id="PTHR33495">
    <property type="entry name" value="ANTI-SIGMA FACTOR ANTAGONIST TM_1081-RELATED-RELATED"/>
    <property type="match status" value="1"/>
</dbReference>
<dbReference type="GO" id="GO:0043856">
    <property type="term" value="F:anti-sigma factor antagonist activity"/>
    <property type="evidence" value="ECO:0007669"/>
    <property type="project" value="InterPro"/>
</dbReference>
<protein>
    <submittedName>
        <fullName evidence="3">Anti-anti-sigma factor</fullName>
    </submittedName>
</protein>
<dbReference type="InterPro" id="IPR003658">
    <property type="entry name" value="Anti-sigma_ant"/>
</dbReference>
<dbReference type="PROSITE" id="PS50801">
    <property type="entry name" value="STAS"/>
    <property type="match status" value="1"/>
</dbReference>
<dbReference type="HOGENOM" id="CLU_115403_9_2_2"/>
<dbReference type="KEGG" id="mbg:BN140_0282"/>
<dbReference type="InterPro" id="IPR002645">
    <property type="entry name" value="STAS_dom"/>
</dbReference>
<gene>
    <name evidence="3" type="ordered locus">BN140_0282</name>
</gene>
<dbReference type="InterPro" id="IPR036513">
    <property type="entry name" value="STAS_dom_sf"/>
</dbReference>
<comment type="similarity">
    <text evidence="1">Belongs to the anti-sigma-factor antagonist family.</text>
</comment>